<protein>
    <submittedName>
        <fullName evidence="1">Uncharacterized protein</fullName>
    </submittedName>
</protein>
<dbReference type="STRING" id="709839.TSA66_08740"/>
<name>A0A0C1Y1J1_9BURK</name>
<organism evidence="1 2">
    <name type="scientific">Noviherbaspirillum autotrophicum</name>
    <dbReference type="NCBI Taxonomy" id="709839"/>
    <lineage>
        <taxon>Bacteria</taxon>
        <taxon>Pseudomonadati</taxon>
        <taxon>Pseudomonadota</taxon>
        <taxon>Betaproteobacteria</taxon>
        <taxon>Burkholderiales</taxon>
        <taxon>Oxalobacteraceae</taxon>
        <taxon>Noviherbaspirillum</taxon>
    </lineage>
</organism>
<reference evidence="1 2" key="1">
    <citation type="submission" date="2014-12" db="EMBL/GenBank/DDBJ databases">
        <title>Denitrispirillum autotrophicum gen. nov., sp. nov., Denitrifying, Facultatively Autotrophic Bacteria Isolated from Rice Paddy Soil.</title>
        <authorList>
            <person name="Ishii S."/>
            <person name="Ashida N."/>
            <person name="Ohno H."/>
            <person name="Otsuka S."/>
            <person name="Yokota A."/>
            <person name="Senoo K."/>
        </authorList>
    </citation>
    <scope>NUCLEOTIDE SEQUENCE [LARGE SCALE GENOMIC DNA]</scope>
    <source>
        <strain evidence="1 2">TSA66</strain>
    </source>
</reference>
<sequence length="78" mass="9009">MILLEELDHVSDYDHEKFKLTDQKRCELRIHNRLHATRFPSGLVRNVLLISLSSFKSLNAATMAKFAHMEGREEIEGA</sequence>
<gene>
    <name evidence="1" type="ORF">TSA66_08740</name>
</gene>
<dbReference type="Proteomes" id="UP000031572">
    <property type="component" value="Unassembled WGS sequence"/>
</dbReference>
<accession>A0A0C1Y1J1</accession>
<dbReference type="EMBL" id="JWJG01000028">
    <property type="protein sequence ID" value="KIF80888.1"/>
    <property type="molecule type" value="Genomic_DNA"/>
</dbReference>
<comment type="caution">
    <text evidence="1">The sequence shown here is derived from an EMBL/GenBank/DDBJ whole genome shotgun (WGS) entry which is preliminary data.</text>
</comment>
<dbReference type="AlphaFoldDB" id="A0A0C1Y1J1"/>
<keyword evidence="2" id="KW-1185">Reference proteome</keyword>
<proteinExistence type="predicted"/>
<evidence type="ECO:0000313" key="2">
    <source>
        <dbReference type="Proteomes" id="UP000031572"/>
    </source>
</evidence>
<evidence type="ECO:0000313" key="1">
    <source>
        <dbReference type="EMBL" id="KIF80888.1"/>
    </source>
</evidence>